<proteinExistence type="predicted"/>
<feature type="region of interest" description="Disordered" evidence="1">
    <location>
        <begin position="1"/>
        <end position="45"/>
    </location>
</feature>
<feature type="compositionally biased region" description="Basic and acidic residues" evidence="1">
    <location>
        <begin position="10"/>
        <end position="28"/>
    </location>
</feature>
<dbReference type="EMBL" id="CP034036">
    <property type="protein sequence ID" value="QCR04345.1"/>
    <property type="molecule type" value="Genomic_DNA"/>
</dbReference>
<keyword evidence="3" id="KW-1185">Reference proteome</keyword>
<sequence>MDGASIPRQWRPDQRSRTPKASRSDAISRKARGHGAAATEPPRVGRVLRQLQKSTEVSAHETLTALTDIPYPDF</sequence>
<protein>
    <submittedName>
        <fullName evidence="2">Uncharacterized protein</fullName>
    </submittedName>
</protein>
<evidence type="ECO:0000313" key="3">
    <source>
        <dbReference type="Proteomes" id="UP000303847"/>
    </source>
</evidence>
<evidence type="ECO:0000256" key="1">
    <source>
        <dbReference type="SAM" id="MobiDB-lite"/>
    </source>
</evidence>
<evidence type="ECO:0000313" key="2">
    <source>
        <dbReference type="EMBL" id="QCR04345.1"/>
    </source>
</evidence>
<name>A0ABX5UYV1_9GAMM</name>
<accession>A0ABX5UYV1</accession>
<organism evidence="2 3">
    <name type="scientific">Brenneria nigrifluens DSM 30175 = ATCC 13028</name>
    <dbReference type="NCBI Taxonomy" id="1121120"/>
    <lineage>
        <taxon>Bacteria</taxon>
        <taxon>Pseudomonadati</taxon>
        <taxon>Pseudomonadota</taxon>
        <taxon>Gammaproteobacteria</taxon>
        <taxon>Enterobacterales</taxon>
        <taxon>Pectobacteriaceae</taxon>
        <taxon>Brenneria</taxon>
    </lineage>
</organism>
<reference evidence="2 3" key="1">
    <citation type="submission" date="2018-11" db="EMBL/GenBank/DDBJ databases">
        <title>Genome sequences of Brenneria nigrifluens and Brenneria rubrifaciens.</title>
        <authorList>
            <person name="Poret-Peterson A.T."/>
            <person name="McClean A.E."/>
            <person name="Kluepfel D.A."/>
        </authorList>
    </citation>
    <scope>NUCLEOTIDE SEQUENCE [LARGE SCALE GENOMIC DNA]</scope>
    <source>
        <strain evidence="2 3">ATCC 13028</strain>
    </source>
</reference>
<gene>
    <name evidence="2" type="ORF">EH206_09245</name>
</gene>
<dbReference type="Proteomes" id="UP000303847">
    <property type="component" value="Chromosome"/>
</dbReference>